<keyword evidence="3" id="KW-1185">Reference proteome</keyword>
<name>A0A1D7TY18_9HYPH</name>
<dbReference type="AlphaFoldDB" id="A0A1D7TY18"/>
<gene>
    <name evidence="2" type="ORF">BHK69_05655</name>
</gene>
<organism evidence="2 3">
    <name type="scientific">Bosea vaviloviae</name>
    <dbReference type="NCBI Taxonomy" id="1526658"/>
    <lineage>
        <taxon>Bacteria</taxon>
        <taxon>Pseudomonadati</taxon>
        <taxon>Pseudomonadota</taxon>
        <taxon>Alphaproteobacteria</taxon>
        <taxon>Hyphomicrobiales</taxon>
        <taxon>Boseaceae</taxon>
        <taxon>Bosea</taxon>
    </lineage>
</organism>
<protein>
    <recommendedName>
        <fullName evidence="1">ISXO2-like transposase domain-containing protein</fullName>
    </recommendedName>
</protein>
<dbReference type="Proteomes" id="UP000094969">
    <property type="component" value="Chromosome"/>
</dbReference>
<evidence type="ECO:0000313" key="2">
    <source>
        <dbReference type="EMBL" id="AOO80028.1"/>
    </source>
</evidence>
<sequence length="71" mass="8214">MAESFFSRLRRTEIGTHHHMAGPYLNAYSSKMAWREDHRRASNGEQYLMVTSAAPAHLASRIWKGYWQCSA</sequence>
<evidence type="ECO:0000259" key="1">
    <source>
        <dbReference type="Pfam" id="PF12762"/>
    </source>
</evidence>
<dbReference type="InterPro" id="IPR024445">
    <property type="entry name" value="Tnp_ISXO2-like"/>
</dbReference>
<dbReference type="Pfam" id="PF12762">
    <property type="entry name" value="DDE_Tnp_IS1595"/>
    <property type="match status" value="1"/>
</dbReference>
<dbReference type="KEGG" id="bvv:BHK69_05655"/>
<accession>A0A1D7TY18</accession>
<evidence type="ECO:0000313" key="3">
    <source>
        <dbReference type="Proteomes" id="UP000094969"/>
    </source>
</evidence>
<proteinExistence type="predicted"/>
<reference evidence="2 3" key="1">
    <citation type="journal article" date="2015" name="Antonie Van Leeuwenhoek">
        <title>Bosea vaviloviae sp. nov., a new species of slow-growing rhizobia isolated from nodules of the relict species Vavilovia formosa (Stev.) Fed.</title>
        <authorList>
            <person name="Safronova V.I."/>
            <person name="Kuznetsova I.G."/>
            <person name="Sazanova A.L."/>
            <person name="Kimeklis A.K."/>
            <person name="Belimov A.A."/>
            <person name="Andronov E.E."/>
            <person name="Pinaev A.G."/>
            <person name="Chizhevskaya E.P."/>
            <person name="Pukhaev A.R."/>
            <person name="Popov K.P."/>
            <person name="Willems A."/>
            <person name="Tikhonovich I.A."/>
        </authorList>
    </citation>
    <scope>NUCLEOTIDE SEQUENCE [LARGE SCALE GENOMIC DNA]</scope>
    <source>
        <strain evidence="2 3">Vaf18</strain>
    </source>
</reference>
<feature type="domain" description="ISXO2-like transposase" evidence="1">
    <location>
        <begin position="1"/>
        <end position="37"/>
    </location>
</feature>
<dbReference type="EMBL" id="CP017147">
    <property type="protein sequence ID" value="AOO80028.1"/>
    <property type="molecule type" value="Genomic_DNA"/>
</dbReference>